<reference evidence="4 5" key="1">
    <citation type="submission" date="2020-08" db="EMBL/GenBank/DDBJ databases">
        <title>Amycolatopsis sp. nov. DR6-1 isolated from Dendrobium heterocarpum.</title>
        <authorList>
            <person name="Tedsree N."/>
            <person name="Kuncharoen N."/>
            <person name="Likhitwitayawuid K."/>
            <person name="Tanasupawat S."/>
        </authorList>
    </citation>
    <scope>NUCLEOTIDE SEQUENCE [LARGE SCALE GENOMIC DNA]</scope>
    <source>
        <strain evidence="4 5">DR6-1</strain>
    </source>
</reference>
<dbReference type="InterPro" id="IPR051448">
    <property type="entry name" value="CdaR-like_regulators"/>
</dbReference>
<evidence type="ECO:0000259" key="2">
    <source>
        <dbReference type="Pfam" id="PF13556"/>
    </source>
</evidence>
<dbReference type="Proteomes" id="UP000526734">
    <property type="component" value="Unassembled WGS sequence"/>
</dbReference>
<evidence type="ECO:0000256" key="1">
    <source>
        <dbReference type="ARBA" id="ARBA00006754"/>
    </source>
</evidence>
<feature type="domain" description="CdaR GGDEF-like" evidence="3">
    <location>
        <begin position="191"/>
        <end position="296"/>
    </location>
</feature>
<organism evidence="4 5">
    <name type="scientific">Amycolatopsis dendrobii</name>
    <dbReference type="NCBI Taxonomy" id="2760662"/>
    <lineage>
        <taxon>Bacteria</taxon>
        <taxon>Bacillati</taxon>
        <taxon>Actinomycetota</taxon>
        <taxon>Actinomycetes</taxon>
        <taxon>Pseudonocardiales</taxon>
        <taxon>Pseudonocardiaceae</taxon>
        <taxon>Amycolatopsis</taxon>
    </lineage>
</organism>
<proteinExistence type="inferred from homology"/>
<dbReference type="InterPro" id="IPR041522">
    <property type="entry name" value="CdaR_GGDEF"/>
</dbReference>
<evidence type="ECO:0000259" key="3">
    <source>
        <dbReference type="Pfam" id="PF17853"/>
    </source>
</evidence>
<gene>
    <name evidence="4" type="ORF">H4281_38030</name>
</gene>
<dbReference type="EMBL" id="JACGZW010000016">
    <property type="protein sequence ID" value="MBB1158981.1"/>
    <property type="molecule type" value="Genomic_DNA"/>
</dbReference>
<dbReference type="Gene3D" id="1.10.10.2840">
    <property type="entry name" value="PucR C-terminal helix-turn-helix domain"/>
    <property type="match status" value="1"/>
</dbReference>
<accession>A0A7W3ZEW0</accession>
<dbReference type="AlphaFoldDB" id="A0A7W3ZEW0"/>
<sequence>MDAEDERSQRTRELFRAAAAKMQVHQAEIAHEMWAAGQRSLRERALAQDPILSEMDRVYCASTLAHWLIANIDDPGCRVETAMIPDTRHYARDLALRGMDTNDVEAWRASQRVNWSAWLRFCFDTTDDKDELRELVEISGDSLVTYVDDSMVAVAAYIDEARAELAEGPESERLATVQLLLRGAPIARPRAEAQLGYALTGHHVAAILWGDSPDQLAFLEDAAERVMRAAGAARRLTLVAGTTTLWMWIPGSSAPSRTDLDQIVADVPHVRIALGRPAPDVHGFRRSHLDADAAQSLLTRLRSGCRAVHFEDVQLVSLLTNDLAEARQFVADTLGELATADRVLRDTVRVFIAEQFNISKAADRLFAHRNTIDRRLVRVDELLPRPLARNPAAVDTALALVELQSGEQRA</sequence>
<comment type="similarity">
    <text evidence="1">Belongs to the CdaR family.</text>
</comment>
<dbReference type="RefSeq" id="WP_182895687.1">
    <property type="nucleotide sequence ID" value="NZ_JACGZW010000016.1"/>
</dbReference>
<name>A0A7W3ZEW0_9PSEU</name>
<dbReference type="PANTHER" id="PTHR33744">
    <property type="entry name" value="CARBOHYDRATE DIACID REGULATOR"/>
    <property type="match status" value="1"/>
</dbReference>
<dbReference type="InterPro" id="IPR025736">
    <property type="entry name" value="PucR_C-HTH_dom"/>
</dbReference>
<dbReference type="PANTHER" id="PTHR33744:SF1">
    <property type="entry name" value="DNA-BINDING TRANSCRIPTIONAL ACTIVATOR ADER"/>
    <property type="match status" value="1"/>
</dbReference>
<feature type="domain" description="PucR C-terminal helix-turn-helix" evidence="2">
    <location>
        <begin position="344"/>
        <end position="400"/>
    </location>
</feature>
<dbReference type="Pfam" id="PF13556">
    <property type="entry name" value="HTH_30"/>
    <property type="match status" value="1"/>
</dbReference>
<comment type="caution">
    <text evidence="4">The sequence shown here is derived from an EMBL/GenBank/DDBJ whole genome shotgun (WGS) entry which is preliminary data.</text>
</comment>
<dbReference type="InterPro" id="IPR042070">
    <property type="entry name" value="PucR_C-HTH_sf"/>
</dbReference>
<dbReference type="Pfam" id="PF17853">
    <property type="entry name" value="GGDEF_2"/>
    <property type="match status" value="1"/>
</dbReference>
<evidence type="ECO:0000313" key="4">
    <source>
        <dbReference type="EMBL" id="MBB1158981.1"/>
    </source>
</evidence>
<evidence type="ECO:0000313" key="5">
    <source>
        <dbReference type="Proteomes" id="UP000526734"/>
    </source>
</evidence>
<protein>
    <submittedName>
        <fullName evidence="4">Helix-turn-helix domain-containing protein</fullName>
    </submittedName>
</protein>
<keyword evidence="5" id="KW-1185">Reference proteome</keyword>